<dbReference type="EMBL" id="CAJVCH010549659">
    <property type="protein sequence ID" value="CAG7828988.1"/>
    <property type="molecule type" value="Genomic_DNA"/>
</dbReference>
<feature type="non-terminal residue" evidence="1">
    <location>
        <position position="1"/>
    </location>
</feature>
<evidence type="ECO:0000313" key="1">
    <source>
        <dbReference type="EMBL" id="CAG7828988.1"/>
    </source>
</evidence>
<comment type="caution">
    <text evidence="1">The sequence shown here is derived from an EMBL/GenBank/DDBJ whole genome shotgun (WGS) entry which is preliminary data.</text>
</comment>
<name>A0A8J2PGM1_9HEXA</name>
<evidence type="ECO:0000313" key="2">
    <source>
        <dbReference type="Proteomes" id="UP000708208"/>
    </source>
</evidence>
<protein>
    <submittedName>
        <fullName evidence="1">Uncharacterized protein</fullName>
    </submittedName>
</protein>
<keyword evidence="2" id="KW-1185">Reference proteome</keyword>
<proteinExistence type="predicted"/>
<accession>A0A8J2PGM1</accession>
<dbReference type="AlphaFoldDB" id="A0A8J2PGM1"/>
<reference evidence="1" key="1">
    <citation type="submission" date="2021-06" db="EMBL/GenBank/DDBJ databases">
        <authorList>
            <person name="Hodson N. C."/>
            <person name="Mongue J. A."/>
            <person name="Jaron S. K."/>
        </authorList>
    </citation>
    <scope>NUCLEOTIDE SEQUENCE</scope>
</reference>
<organism evidence="1 2">
    <name type="scientific">Allacma fusca</name>
    <dbReference type="NCBI Taxonomy" id="39272"/>
    <lineage>
        <taxon>Eukaryota</taxon>
        <taxon>Metazoa</taxon>
        <taxon>Ecdysozoa</taxon>
        <taxon>Arthropoda</taxon>
        <taxon>Hexapoda</taxon>
        <taxon>Collembola</taxon>
        <taxon>Symphypleona</taxon>
        <taxon>Sminthuridae</taxon>
        <taxon>Allacma</taxon>
    </lineage>
</organism>
<sequence>CTIRCFMRRVNLVDEEFRMTNETVMNFIKVQIPERFQIIMYQMGKPCLDHYMGKMDGSDPLCTMHGDVLKCLQNSIADVSDK</sequence>
<gene>
    <name evidence="1" type="ORF">AFUS01_LOCUS38876</name>
</gene>
<dbReference type="Proteomes" id="UP000708208">
    <property type="component" value="Unassembled WGS sequence"/>
</dbReference>